<feature type="compositionally biased region" description="Basic residues" evidence="4">
    <location>
        <begin position="1367"/>
        <end position="1378"/>
    </location>
</feature>
<evidence type="ECO:0000313" key="8">
    <source>
        <dbReference type="Proteomes" id="UP000332933"/>
    </source>
</evidence>
<organism evidence="7 8">
    <name type="scientific">Aphanomyces stellatus</name>
    <dbReference type="NCBI Taxonomy" id="120398"/>
    <lineage>
        <taxon>Eukaryota</taxon>
        <taxon>Sar</taxon>
        <taxon>Stramenopiles</taxon>
        <taxon>Oomycota</taxon>
        <taxon>Saprolegniomycetes</taxon>
        <taxon>Saprolegniales</taxon>
        <taxon>Verrucalvaceae</taxon>
        <taxon>Aphanomyces</taxon>
    </lineage>
</organism>
<dbReference type="GO" id="GO:0043226">
    <property type="term" value="C:organelle"/>
    <property type="evidence" value="ECO:0007669"/>
    <property type="project" value="UniProtKB-ARBA"/>
</dbReference>
<dbReference type="InterPro" id="IPR052603">
    <property type="entry name" value="EFCB6"/>
</dbReference>
<dbReference type="OrthoDB" id="26525at2759"/>
<comment type="similarity">
    <text evidence="1">Belongs to the centrin family.</text>
</comment>
<feature type="compositionally biased region" description="Basic residues" evidence="4">
    <location>
        <begin position="1498"/>
        <end position="1510"/>
    </location>
</feature>
<dbReference type="FunFam" id="1.10.238.10:FF:000178">
    <property type="entry name" value="Calmodulin-2 A"/>
    <property type="match status" value="1"/>
</dbReference>
<evidence type="ECO:0000256" key="2">
    <source>
        <dbReference type="ARBA" id="ARBA00022737"/>
    </source>
</evidence>
<dbReference type="EMBL" id="CAADRA010007440">
    <property type="protein sequence ID" value="VFU01256.1"/>
    <property type="molecule type" value="Genomic_DNA"/>
</dbReference>
<dbReference type="PROSITE" id="PS00018">
    <property type="entry name" value="EF_HAND_1"/>
    <property type="match status" value="11"/>
</dbReference>
<feature type="domain" description="EF-hand" evidence="5">
    <location>
        <begin position="258"/>
        <end position="293"/>
    </location>
</feature>
<feature type="region of interest" description="Disordered" evidence="4">
    <location>
        <begin position="329"/>
        <end position="355"/>
    </location>
</feature>
<feature type="compositionally biased region" description="Basic and acidic residues" evidence="4">
    <location>
        <begin position="1350"/>
        <end position="1365"/>
    </location>
</feature>
<dbReference type="InterPro" id="IPR018247">
    <property type="entry name" value="EF_Hand_1_Ca_BS"/>
</dbReference>
<feature type="domain" description="EF-hand" evidence="5">
    <location>
        <begin position="996"/>
        <end position="1031"/>
    </location>
</feature>
<keyword evidence="8" id="KW-1185">Reference proteome</keyword>
<dbReference type="PANTHER" id="PTHR20875">
    <property type="entry name" value="EF-HAND CALCIUM-BINDING DOMAIN-CONTAINING PROTEIN 6-RELATED"/>
    <property type="match status" value="1"/>
</dbReference>
<dbReference type="GO" id="GO:0005509">
    <property type="term" value="F:calcium ion binding"/>
    <property type="evidence" value="ECO:0007669"/>
    <property type="project" value="InterPro"/>
</dbReference>
<evidence type="ECO:0000259" key="5">
    <source>
        <dbReference type="PROSITE" id="PS50222"/>
    </source>
</evidence>
<feature type="domain" description="EF-hand" evidence="5">
    <location>
        <begin position="1564"/>
        <end position="1599"/>
    </location>
</feature>
<dbReference type="Proteomes" id="UP000332933">
    <property type="component" value="Unassembled WGS sequence"/>
</dbReference>
<evidence type="ECO:0000313" key="7">
    <source>
        <dbReference type="EMBL" id="VFU01256.1"/>
    </source>
</evidence>
<feature type="domain" description="EF-hand" evidence="5">
    <location>
        <begin position="294"/>
        <end position="329"/>
    </location>
</feature>
<feature type="compositionally biased region" description="Basic residues" evidence="4">
    <location>
        <begin position="1"/>
        <end position="10"/>
    </location>
</feature>
<feature type="region of interest" description="Disordered" evidence="4">
    <location>
        <begin position="1251"/>
        <end position="1273"/>
    </location>
</feature>
<dbReference type="InterPro" id="IPR002048">
    <property type="entry name" value="EF_hand_dom"/>
</dbReference>
<feature type="domain" description="EF-hand" evidence="5">
    <location>
        <begin position="884"/>
        <end position="919"/>
    </location>
</feature>
<feature type="compositionally biased region" description="Basic residues" evidence="4">
    <location>
        <begin position="1466"/>
        <end position="1479"/>
    </location>
</feature>
<sequence length="2187" mass="247818">MLKNLVKRALRKDSDEEDDGGEKRVSVKKKKRTDESPRKGKLLESAVFKAISKAVAEKRKRSSTELCKVFEKYDEDEVGLLTESAFAKGVAKIGIKLKPDQLDALVDCFRRSSSTKKKGNADVDYYSFVDFAVAERDSDTLVSIGDKMRRAIASHNKKSTNRSEWNALVELQGLDKKERQYISTDAFRGFLESNRSIEFELSMKEVAAVADRFEFEYDDSVSGVDYEQFAKWLQPTLHFNLKQLHADVKRLFEKAQSECGLSLKTIFEEIDDNSSGHITRKELKHALHDMGLPLTDTQIKCLVDDYDVDGDGKIQYAEFTLAFAPKKASSTAKNDNDDDVDGDVGAKETKKKSNQPSLISVATQMAIEKAVRRGKRKIGTAEICATFEKYDKAEGGLLDEAAFAKAMGKLGVKLKSDALKTVADCFRQGDGKKKGKADIDYYGFVDFAMDVPDSNKLSAIGDKMKRTIDQYNKKASEPFNMLDVLRKFDKKGRMWLKSDIVREYVESNKTIEFELSSKEMNTVLERFEFEVDSKTIAVDYEQFAKWLQPSLHFNTKELHKHVKRLFQKAKAEYNLSLKEIFEEIDDDESGSITRKELNTALQSMGIPLTEAQIKCLVDTYDANDDGKIQYNEFSAAFATKDSPSSDDDDGKDDAKSKKKSKTKKSKYQALVPVVAQEIIAKVVRGKRKISTTELCAVFEKLDKEEVGKLDEASFTKALGKIGIKLKSDHLKTVMDCFRSGKFKKKTHPDIDYYGFVDFATNIPDTEKLTAVGDKLRRTIAQYDRKSSEQPYDIFDVLQSLDKKEKMRLKPDVFRDFLESNKTIVFGLSEKDVTLLTERFEFDYEDKTSGVDYEQLAKWLQPSMHFNLKDLHKHVNRLFEKAKKECKLSLKQIFEDIDDDGSGHISRLELKEALRDMGIPLTDSQVKLLVDEYDLNGDGKIQYGEFSKAFSGGADESDKEVESKVKKSKQHNKKQSMLLPLTILDAIAKAVRGKRKISGTELCAVFERYDKDESGLLDDTTFAKCVAKIGVKLKNVQLKAVSDCFRKGKSEIDYYGFVDFAVNTKDSDKLSMAGDKMRKSIDQYNKKSGEQPFNIMNELRKWDKKEHLRLKPDVFRDYLESNRSLSFDLTAKEIDLVAERFEFEYDDASIGVDYEQFAKWLQPTLHLDMEDLHVHVKGLFKRAQKQCKLSLKEIFEGVDADESGQISRKEFKEALYDMGIPLTEMQIKCLVDEYDTNGDGKIEYGEFSQAFASPKDTDDSEDKSAGDTSGAETDSFRKRIVSRWGFGKKKAKPDEESDGDDKSDTGKKKKTIAAFKRFFSPSRKSKLNKSSGSDSEVSEKSSKKKPKASTKKKDVSSESESDEPKQSKAAKKQQKTSKKKGIEESESDEAPKKSPKMNSKKKSHRGTKKKVNKKTADSSEEEEKSPKKPPKRSKSKKASSESDTSRTSRSKKSHSCDRSIDSSPVRKSNKKVKLKSKHRTRGNESTSSAEEDASSPRKAFQKGKSSRKKRLPTTDESDAPSSGMDIADMRKFKDRAKAESKKKSHKHRRDSSTESNDSDAEYLQHMKTALRTAFDFYDVDYSNTIDKDELGHILRAVGDDVTADELQDIMLQVDMDASGQIDFDEFYLMMKHRLRTKQLAFGTQTEMDISAIFDQMDTDHNGALDIAEFQHALLQQLKIPLTQEEFYALLDEVDTNNDGSIDVQEFTAFMKLVEEVSRSGHKKLDLPSAALSAMKKVTRRAPVDPEAKLLMALGVPTNFRPSVTATAVRMRKHTMEYVLSFPPPEVIYNMAQAGNLASMSNQTPQEAWAAVEKSETMQCQAIVSLKQAKGVPTPYDKRQQDVVGRKVRVCFFDVSDVAGPVAATNIRPMDGKIVGNIHEIPVSWRKNEEDVWNFSKSTTKSDDYKFIMRTNAPKDELYLFIEFIVDLRSDSASEMKRVERKHAKTETQTQSDVVEMTCCWTKVPLVKLLTATADVIRLEEPLYGGTILNPVELDEDEISRRRFGWRAITKALKPYAPPQLSIKSLQIPKLSIQEKLQIAQLPSTIVAPYSAVPILQEFMLVMMTVLSTLESPSSVHTCEPALKILPKILDDADAYDAFRDVFANEMRGPFKSPIDRYQKFCDLVLRMWPAFIVPKQRFSTDEESKDNESHDERLKQLTGMAKGKYGLRDVKETSVPFHVREVSFQRLI</sequence>
<feature type="domain" description="EF-hand" evidence="5">
    <location>
        <begin position="1185"/>
        <end position="1220"/>
    </location>
</feature>
<evidence type="ECO:0000256" key="4">
    <source>
        <dbReference type="SAM" id="MobiDB-lite"/>
    </source>
</evidence>
<feature type="domain" description="EF-hand" evidence="5">
    <location>
        <begin position="608"/>
        <end position="643"/>
    </location>
</feature>
<name>A0A485LR20_9STRA</name>
<dbReference type="CDD" id="cd00051">
    <property type="entry name" value="EFh"/>
    <property type="match status" value="5"/>
</dbReference>
<feature type="region of interest" description="Disordered" evidence="4">
    <location>
        <begin position="1"/>
        <end position="38"/>
    </location>
</feature>
<dbReference type="SUPFAM" id="SSF47473">
    <property type="entry name" value="EF-hand"/>
    <property type="match status" value="7"/>
</dbReference>
<feature type="domain" description="EF-hand" evidence="5">
    <location>
        <begin position="920"/>
        <end position="955"/>
    </location>
</feature>
<feature type="domain" description="EF-hand" evidence="5">
    <location>
        <begin position="1600"/>
        <end position="1635"/>
    </location>
</feature>
<reference evidence="6" key="2">
    <citation type="submission" date="2019-06" db="EMBL/GenBank/DDBJ databases">
        <title>Genomics analysis of Aphanomyces spp. identifies a new class of oomycete effector associated with host adaptation.</title>
        <authorList>
            <person name="Gaulin E."/>
        </authorList>
    </citation>
    <scope>NUCLEOTIDE SEQUENCE</scope>
    <source>
        <strain evidence="6">CBS 578.67</strain>
    </source>
</reference>
<feature type="compositionally biased region" description="Basic residues" evidence="4">
    <location>
        <begin position="1426"/>
        <end position="1436"/>
    </location>
</feature>
<feature type="domain" description="EF-hand" evidence="5">
    <location>
        <begin position="1680"/>
        <end position="1715"/>
    </location>
</feature>
<dbReference type="SMART" id="SM00054">
    <property type="entry name" value="EFh"/>
    <property type="match status" value="16"/>
</dbReference>
<dbReference type="PROSITE" id="PS50222">
    <property type="entry name" value="EF_HAND_2"/>
    <property type="match status" value="13"/>
</dbReference>
<feature type="domain" description="EF-hand" evidence="5">
    <location>
        <begin position="572"/>
        <end position="607"/>
    </location>
</feature>
<feature type="compositionally biased region" description="Basic and acidic residues" evidence="4">
    <location>
        <begin position="1526"/>
        <end position="1540"/>
    </location>
</feature>
<dbReference type="Pfam" id="PF13499">
    <property type="entry name" value="EF-hand_7"/>
    <property type="match status" value="6"/>
</dbReference>
<proteinExistence type="inferred from homology"/>
<evidence type="ECO:0000256" key="1">
    <source>
        <dbReference type="ARBA" id="ARBA00005253"/>
    </source>
</evidence>
<feature type="domain" description="EF-hand" evidence="5">
    <location>
        <begin position="1221"/>
        <end position="1256"/>
    </location>
</feature>
<gene>
    <name evidence="7" type="primary">Aste57867_24619</name>
    <name evidence="6" type="ORF">As57867_024541</name>
    <name evidence="7" type="ORF">ASTE57867_24619</name>
</gene>
<reference evidence="7 8" key="1">
    <citation type="submission" date="2019-03" db="EMBL/GenBank/DDBJ databases">
        <authorList>
            <person name="Gaulin E."/>
            <person name="Dumas B."/>
        </authorList>
    </citation>
    <scope>NUCLEOTIDE SEQUENCE [LARGE SCALE GENOMIC DNA]</scope>
    <source>
        <strain evidence="7">CBS 568.67</strain>
    </source>
</reference>
<feature type="region of interest" description="Disordered" evidence="4">
    <location>
        <begin position="639"/>
        <end position="661"/>
    </location>
</feature>
<accession>A0A485LR20</accession>
<dbReference type="EMBL" id="VJMH01007414">
    <property type="protein sequence ID" value="KAF0683326.1"/>
    <property type="molecule type" value="Genomic_DNA"/>
</dbReference>
<dbReference type="Gene3D" id="1.10.238.10">
    <property type="entry name" value="EF-hand"/>
    <property type="match status" value="10"/>
</dbReference>
<feature type="domain" description="EF-hand" evidence="5">
    <location>
        <begin position="1643"/>
        <end position="1678"/>
    </location>
</feature>
<dbReference type="InterPro" id="IPR011992">
    <property type="entry name" value="EF-hand-dom_pair"/>
</dbReference>
<evidence type="ECO:0000313" key="6">
    <source>
        <dbReference type="EMBL" id="KAF0683326.1"/>
    </source>
</evidence>
<keyword evidence="3" id="KW-0106">Calcium</keyword>
<keyword evidence="2" id="KW-0677">Repeat</keyword>
<feature type="region of interest" description="Disordered" evidence="4">
    <location>
        <begin position="1286"/>
        <end position="1559"/>
    </location>
</feature>
<evidence type="ECO:0000256" key="3">
    <source>
        <dbReference type="ARBA" id="ARBA00022837"/>
    </source>
</evidence>
<dbReference type="PANTHER" id="PTHR20875:SF0">
    <property type="entry name" value="GH12158P"/>
    <property type="match status" value="1"/>
</dbReference>
<protein>
    <submittedName>
        <fullName evidence="7">Aste57867_24619 protein</fullName>
    </submittedName>
</protein>
<feature type="compositionally biased region" description="Basic residues" evidence="4">
    <location>
        <begin position="1392"/>
        <end position="1412"/>
    </location>
</feature>